<dbReference type="InterPro" id="IPR027417">
    <property type="entry name" value="P-loop_NTPase"/>
</dbReference>
<accession>S9UB33</accession>
<organism evidence="8 9">
    <name type="scientific">Strigomonas culicis</name>
    <dbReference type="NCBI Taxonomy" id="28005"/>
    <lineage>
        <taxon>Eukaryota</taxon>
        <taxon>Discoba</taxon>
        <taxon>Euglenozoa</taxon>
        <taxon>Kinetoplastea</taxon>
        <taxon>Metakinetoplastina</taxon>
        <taxon>Trypanosomatida</taxon>
        <taxon>Trypanosomatidae</taxon>
        <taxon>Strigomonadinae</taxon>
        <taxon>Strigomonas</taxon>
    </lineage>
</organism>
<dbReference type="PANTHER" id="PTHR47968:SF75">
    <property type="entry name" value="CENTROMERE-ASSOCIATED PROTEIN E"/>
    <property type="match status" value="1"/>
</dbReference>
<keyword evidence="3" id="KW-0067">ATP-binding</keyword>
<gene>
    <name evidence="8" type="ORF">STCU_06307</name>
    <name evidence="7" type="ORF">STCU_09062</name>
</gene>
<feature type="domain" description="Kinesin motor" evidence="6">
    <location>
        <begin position="44"/>
        <end position="364"/>
    </location>
</feature>
<evidence type="ECO:0000256" key="4">
    <source>
        <dbReference type="SAM" id="Coils"/>
    </source>
</evidence>
<protein>
    <submittedName>
        <fullName evidence="8">Kinesin</fullName>
    </submittedName>
</protein>
<dbReference type="AlphaFoldDB" id="S9UB33"/>
<evidence type="ECO:0000256" key="2">
    <source>
        <dbReference type="ARBA" id="ARBA00023175"/>
    </source>
</evidence>
<feature type="coiled-coil region" evidence="4">
    <location>
        <begin position="575"/>
        <end position="609"/>
    </location>
</feature>
<name>S9UB33_9TRYP</name>
<dbReference type="Pfam" id="PF00225">
    <property type="entry name" value="Kinesin"/>
    <property type="match status" value="1"/>
</dbReference>
<evidence type="ECO:0000313" key="7">
    <source>
        <dbReference type="EMBL" id="EPY20298.1"/>
    </source>
</evidence>
<dbReference type="EMBL" id="ATMH01009062">
    <property type="protein sequence ID" value="EPY20298.1"/>
    <property type="molecule type" value="Genomic_DNA"/>
</dbReference>
<keyword evidence="3" id="KW-0547">Nucleotide-binding</keyword>
<comment type="similarity">
    <text evidence="3">Belongs to the TRAFAC class myosin-kinesin ATPase superfamily. Kinesin family.</text>
</comment>
<dbReference type="PRINTS" id="PR00380">
    <property type="entry name" value="KINESINHEAVY"/>
</dbReference>
<feature type="compositionally biased region" description="Basic and acidic residues" evidence="5">
    <location>
        <begin position="719"/>
        <end position="728"/>
    </location>
</feature>
<dbReference type="Proteomes" id="UP000015354">
    <property type="component" value="Unassembled WGS sequence"/>
</dbReference>
<dbReference type="SUPFAM" id="SSF52540">
    <property type="entry name" value="P-loop containing nucleoside triphosphate hydrolases"/>
    <property type="match status" value="1"/>
</dbReference>
<feature type="coiled-coil region" evidence="4">
    <location>
        <begin position="1061"/>
        <end position="1088"/>
    </location>
</feature>
<dbReference type="GO" id="GO:0007018">
    <property type="term" value="P:microtubule-based movement"/>
    <property type="evidence" value="ECO:0007669"/>
    <property type="project" value="InterPro"/>
</dbReference>
<feature type="coiled-coil region" evidence="4">
    <location>
        <begin position="987"/>
        <end position="1021"/>
    </location>
</feature>
<dbReference type="InterPro" id="IPR001752">
    <property type="entry name" value="Kinesin_motor_dom"/>
</dbReference>
<keyword evidence="1 4" id="KW-0175">Coiled coil</keyword>
<dbReference type="EMBL" id="ATMH01006307">
    <property type="protein sequence ID" value="EPY26128.1"/>
    <property type="molecule type" value="Genomic_DNA"/>
</dbReference>
<feature type="binding site" evidence="3">
    <location>
        <begin position="121"/>
        <end position="128"/>
    </location>
    <ligand>
        <name>ATP</name>
        <dbReference type="ChEBI" id="CHEBI:30616"/>
    </ligand>
</feature>
<dbReference type="InterPro" id="IPR027640">
    <property type="entry name" value="Kinesin-like_fam"/>
</dbReference>
<comment type="caution">
    <text evidence="8">The sequence shown here is derived from an EMBL/GenBank/DDBJ whole genome shotgun (WGS) entry which is preliminary data.</text>
</comment>
<sequence length="1100" mass="123461">MSKKEGGSSFSKEVRARAEHLLQDLALQASSPAKKTSESDELTRCLVYCRLRPSNRKDFEDGGSSLVTMHGNQVILKDERHYDYDGTFGPASAQEDVFSTVAVPCIDHAFKGFCSALMCYGQTGTGKSFTMCNTHSGQEGIIPRAAHYIYQLVAQSPNRYYTIQGQFVQIYRDQLGDLMSEDGKERVDIHFDTDKGVSLTGCSTHTLSSAEEFMKFYHTGNARRVVTATAMNPESSRGHTAMVVRIASEDPNNIMAGRVRGKITFIDLAGYERFSKTGITNSNPIMKDEAKTINASLLALGGVVSSLSAGGKHIPWRNAKLTRILQDSIGGRSRTSIILTIGPSSNHLYETTNSLQFGMRAMAVKVEAKISVTVDYVKLAQKLMNMLDEKDQQISALELQIASRDAERQEVLGRYMTDRETLEERFSKDLEELTATGATEEQLRNLKEVHKVEMQNLIEQQNEELSYQDEAHEKEINRLINEQKHEEAKSLTAMRLAQERLIEDFQEKLDHAREGSNEDLVRSLQQLSDKDAVLASRANDTSRLHAHIDALTTQVRDMGGVPAPCPSFPATFLDVSQVEEMQDRLKTDLARQQEKVIDLRTQLDRMTEIVNARQGEIHHLITDNEQLRSQLHAAGIAATESNEQLQRLVAKRAEMIDASELETLRLSMQADLNEAKSERDALAEQVERLQEEKAAVQRQRNMRSRAGSRRGTELMEEMSMPREGEGESGRSLAMRAAYKRMIERLSKQLSDRDEEKVKLTTKLNAALSLLASNGIAAAHSLSLPASPMDSGPIPFIALGRDDGTLTTNEPLPATDERAAAVLVLKDAELESQGSLLDRQERQLTKTRASLERMSQVVRSMRAQMHALGADEDDAAMDLQPVEALPLEDYTALLRQLRAMNRKLVELIFTHDPSKSEQQTLETGALLEERDMQLELKDELLLEKSAMAQYMAKLGARLISQMEALGLEPCCSLPQSYEELAAVEVGQASIYEEKQRELEERLAQEQEEKERMNRLLKAVHAKRELDASILVASQARNKELEERDNYATEMIHRLSLERTQKEKVLEDAARLATKELMELQAQMKDGKLEKKVSFFDRLFGH</sequence>
<evidence type="ECO:0000256" key="5">
    <source>
        <dbReference type="SAM" id="MobiDB-lite"/>
    </source>
</evidence>
<dbReference type="GO" id="GO:0003777">
    <property type="term" value="F:microtubule motor activity"/>
    <property type="evidence" value="ECO:0007669"/>
    <property type="project" value="InterPro"/>
</dbReference>
<dbReference type="PANTHER" id="PTHR47968">
    <property type="entry name" value="CENTROMERE PROTEIN E"/>
    <property type="match status" value="1"/>
</dbReference>
<reference evidence="8 9" key="1">
    <citation type="journal article" date="2013" name="PLoS ONE">
        <title>Predicting the Proteins of Angomonas deanei, Strigomonas culicis and Their Respective Endosymbionts Reveals New Aspects of the Trypanosomatidae Family.</title>
        <authorList>
            <person name="Motta M.C."/>
            <person name="Martins A.C."/>
            <person name="de Souza S.S."/>
            <person name="Catta-Preta C.M."/>
            <person name="Silva R."/>
            <person name="Klein C.C."/>
            <person name="de Almeida L.G."/>
            <person name="de Lima Cunha O."/>
            <person name="Ciapina L.P."/>
            <person name="Brocchi M."/>
            <person name="Colabardini A.C."/>
            <person name="de Araujo Lima B."/>
            <person name="Machado C.R."/>
            <person name="de Almeida Soares C.M."/>
            <person name="Probst C.M."/>
            <person name="de Menezes C.B."/>
            <person name="Thompson C.E."/>
            <person name="Bartholomeu D.C."/>
            <person name="Gradia D.F."/>
            <person name="Pavoni D.P."/>
            <person name="Grisard E.C."/>
            <person name="Fantinatti-Garboggini F."/>
            <person name="Marchini F.K."/>
            <person name="Rodrigues-Luiz G.F."/>
            <person name="Wagner G."/>
            <person name="Goldman G.H."/>
            <person name="Fietto J.L."/>
            <person name="Elias M.C."/>
            <person name="Goldman M.H."/>
            <person name="Sagot M.F."/>
            <person name="Pereira M."/>
            <person name="Stoco P.H."/>
            <person name="de Mendonca-Neto R.P."/>
            <person name="Teixeira S.M."/>
            <person name="Maciel T.E."/>
            <person name="de Oliveira Mendes T.A."/>
            <person name="Urmenyi T.P."/>
            <person name="de Souza W."/>
            <person name="Schenkman S."/>
            <person name="de Vasconcelos A.T."/>
        </authorList>
    </citation>
    <scope>NUCLEOTIDE SEQUENCE [LARGE SCALE GENOMIC DNA]</scope>
</reference>
<evidence type="ECO:0000256" key="3">
    <source>
        <dbReference type="PROSITE-ProRule" id="PRU00283"/>
    </source>
</evidence>
<dbReference type="GO" id="GO:0005524">
    <property type="term" value="F:ATP binding"/>
    <property type="evidence" value="ECO:0007669"/>
    <property type="project" value="UniProtKB-UniRule"/>
</dbReference>
<dbReference type="InterPro" id="IPR036961">
    <property type="entry name" value="Kinesin_motor_dom_sf"/>
</dbReference>
<reference evidence="8" key="2">
    <citation type="submission" date="2013-03" db="EMBL/GenBank/DDBJ databases">
        <authorList>
            <person name="Motta M.C.M."/>
            <person name="Martins A.C.A."/>
            <person name="Preta C.M.C.C."/>
            <person name="Silva R."/>
            <person name="de Souza S.S."/>
            <person name="Klein C.C."/>
            <person name="de Almeida L.G.P."/>
            <person name="Cunha O.L."/>
            <person name="Colabardini A.C."/>
            <person name="Lima B.A."/>
            <person name="Machado C.R."/>
            <person name="Soares C.M.A."/>
            <person name="de Menezes C.B.A."/>
            <person name="Bartolomeu D.C."/>
            <person name="Grisard E.C."/>
            <person name="Fantinatti-Garboggini F."/>
            <person name="Rodrigues-Luiz G.F."/>
            <person name="Wagner G."/>
            <person name="Goldman G.H."/>
            <person name="Fietto J.L.R."/>
            <person name="Ciapina L.P."/>
            <person name="Brocchi M."/>
            <person name="Elias M.C."/>
            <person name="Goldman M.H.S."/>
            <person name="Sagot M.-F."/>
            <person name="Pereira M."/>
            <person name="Stoco P.H."/>
            <person name="Teixeira S.M.R."/>
            <person name="de Mendonca-Neto R.P."/>
            <person name="Maciel T.E.F."/>
            <person name="Mendes T.A.O."/>
            <person name="Urmenyi T.P."/>
            <person name="Teixeira M.M.G."/>
            <person name="de Camargo E.F.P."/>
            <person name="de Sousa W."/>
            <person name="Schenkman S."/>
            <person name="de Vasconcelos A.T.R."/>
        </authorList>
    </citation>
    <scope>NUCLEOTIDE SEQUENCE</scope>
</reference>
<dbReference type="Gene3D" id="3.40.850.10">
    <property type="entry name" value="Kinesin motor domain"/>
    <property type="match status" value="1"/>
</dbReference>
<evidence type="ECO:0000259" key="6">
    <source>
        <dbReference type="PROSITE" id="PS50067"/>
    </source>
</evidence>
<keyword evidence="2 3" id="KW-0505">Motor protein</keyword>
<proteinExistence type="inferred from homology"/>
<dbReference type="PROSITE" id="PS50067">
    <property type="entry name" value="KINESIN_MOTOR_2"/>
    <property type="match status" value="1"/>
</dbReference>
<dbReference type="GO" id="GO:0008017">
    <property type="term" value="F:microtubule binding"/>
    <property type="evidence" value="ECO:0007669"/>
    <property type="project" value="InterPro"/>
</dbReference>
<dbReference type="SMART" id="SM00129">
    <property type="entry name" value="KISc"/>
    <property type="match status" value="1"/>
</dbReference>
<keyword evidence="9" id="KW-1185">Reference proteome</keyword>
<dbReference type="OrthoDB" id="3176171at2759"/>
<evidence type="ECO:0000313" key="8">
    <source>
        <dbReference type="EMBL" id="EPY26128.1"/>
    </source>
</evidence>
<feature type="coiled-coil region" evidence="4">
    <location>
        <begin position="440"/>
        <end position="482"/>
    </location>
</feature>
<evidence type="ECO:0000313" key="9">
    <source>
        <dbReference type="Proteomes" id="UP000015354"/>
    </source>
</evidence>
<feature type="region of interest" description="Disordered" evidence="5">
    <location>
        <begin position="696"/>
        <end position="731"/>
    </location>
</feature>
<evidence type="ECO:0000256" key="1">
    <source>
        <dbReference type="ARBA" id="ARBA00023054"/>
    </source>
</evidence>